<evidence type="ECO:0000256" key="3">
    <source>
        <dbReference type="ARBA" id="ARBA00022553"/>
    </source>
</evidence>
<dbReference type="Gene3D" id="1.10.287.130">
    <property type="match status" value="1"/>
</dbReference>
<dbReference type="PANTHER" id="PTHR43304:SF1">
    <property type="entry name" value="PAC DOMAIN-CONTAINING PROTEIN"/>
    <property type="match status" value="1"/>
</dbReference>
<dbReference type="Pfam" id="PF02518">
    <property type="entry name" value="HATPase_c"/>
    <property type="match status" value="1"/>
</dbReference>
<dbReference type="SUPFAM" id="SSF55874">
    <property type="entry name" value="ATPase domain of HSP90 chaperone/DNA topoisomerase II/histidine kinase"/>
    <property type="match status" value="1"/>
</dbReference>
<dbReference type="PROSITE" id="PS50109">
    <property type="entry name" value="HIS_KIN"/>
    <property type="match status" value="1"/>
</dbReference>
<dbReference type="Pfam" id="PF00512">
    <property type="entry name" value="HisKA"/>
    <property type="match status" value="1"/>
</dbReference>
<dbReference type="InterPro" id="IPR003661">
    <property type="entry name" value="HisK_dim/P_dom"/>
</dbReference>
<keyword evidence="10" id="KW-1185">Reference proteome</keyword>
<dbReference type="PROSITE" id="PS50112">
    <property type="entry name" value="PAS"/>
    <property type="match status" value="1"/>
</dbReference>
<dbReference type="InterPro" id="IPR003594">
    <property type="entry name" value="HATPase_dom"/>
</dbReference>
<proteinExistence type="predicted"/>
<evidence type="ECO:0000313" key="10">
    <source>
        <dbReference type="Proteomes" id="UP000632273"/>
    </source>
</evidence>
<dbReference type="InterPro" id="IPR036890">
    <property type="entry name" value="HATPase_C_sf"/>
</dbReference>
<dbReference type="PROSITE" id="PS50113">
    <property type="entry name" value="PAC"/>
    <property type="match status" value="1"/>
</dbReference>
<evidence type="ECO:0000256" key="1">
    <source>
        <dbReference type="ARBA" id="ARBA00000085"/>
    </source>
</evidence>
<dbReference type="Proteomes" id="UP000632273">
    <property type="component" value="Unassembled WGS sequence"/>
</dbReference>
<protein>
    <recommendedName>
        <fullName evidence="2">histidine kinase</fullName>
        <ecNumber evidence="2">2.7.13.3</ecNumber>
    </recommendedName>
</protein>
<dbReference type="CDD" id="cd00130">
    <property type="entry name" value="PAS"/>
    <property type="match status" value="2"/>
</dbReference>
<dbReference type="Pfam" id="PF08447">
    <property type="entry name" value="PAS_3"/>
    <property type="match status" value="2"/>
</dbReference>
<evidence type="ECO:0000259" key="7">
    <source>
        <dbReference type="PROSITE" id="PS50112"/>
    </source>
</evidence>
<dbReference type="SMART" id="SM00086">
    <property type="entry name" value="PAC"/>
    <property type="match status" value="2"/>
</dbReference>
<reference evidence="10" key="1">
    <citation type="journal article" date="2019" name="Int. J. Syst. Evol. Microbiol.">
        <title>The Global Catalogue of Microorganisms (GCM) 10K type strain sequencing project: providing services to taxonomists for standard genome sequencing and annotation.</title>
        <authorList>
            <consortium name="The Broad Institute Genomics Platform"/>
            <consortium name="The Broad Institute Genome Sequencing Center for Infectious Disease"/>
            <person name="Wu L."/>
            <person name="Ma J."/>
        </authorList>
    </citation>
    <scope>NUCLEOTIDE SEQUENCE [LARGE SCALE GENOMIC DNA]</scope>
    <source>
        <strain evidence="10">CGMCC 1.15197</strain>
    </source>
</reference>
<dbReference type="NCBIfam" id="TIGR00229">
    <property type="entry name" value="sensory_box"/>
    <property type="match status" value="2"/>
</dbReference>
<evidence type="ECO:0000259" key="8">
    <source>
        <dbReference type="PROSITE" id="PS50113"/>
    </source>
</evidence>
<dbReference type="InterPro" id="IPR000700">
    <property type="entry name" value="PAS-assoc_C"/>
</dbReference>
<evidence type="ECO:0000259" key="6">
    <source>
        <dbReference type="PROSITE" id="PS50109"/>
    </source>
</evidence>
<dbReference type="SMART" id="SM00387">
    <property type="entry name" value="HATPase_c"/>
    <property type="match status" value="1"/>
</dbReference>
<comment type="caution">
    <text evidence="9">The sequence shown here is derived from an EMBL/GenBank/DDBJ whole genome shotgun (WGS) entry which is preliminary data.</text>
</comment>
<dbReference type="SMART" id="SM00091">
    <property type="entry name" value="PAS"/>
    <property type="match status" value="3"/>
</dbReference>
<dbReference type="EMBL" id="BMHT01000005">
    <property type="protein sequence ID" value="GGF15154.1"/>
    <property type="molecule type" value="Genomic_DNA"/>
</dbReference>
<name>A0ABQ1UEZ9_9BACT</name>
<dbReference type="InterPro" id="IPR013655">
    <property type="entry name" value="PAS_fold_3"/>
</dbReference>
<dbReference type="InterPro" id="IPR004358">
    <property type="entry name" value="Sig_transdc_His_kin-like_C"/>
</dbReference>
<keyword evidence="3" id="KW-0597">Phosphoprotein</keyword>
<dbReference type="InterPro" id="IPR052162">
    <property type="entry name" value="Sensor_kinase/Photoreceptor"/>
</dbReference>
<dbReference type="SUPFAM" id="SSF47384">
    <property type="entry name" value="Homodimeric domain of signal transducing histidine kinase"/>
    <property type="match status" value="1"/>
</dbReference>
<feature type="domain" description="PAS" evidence="7">
    <location>
        <begin position="281"/>
        <end position="323"/>
    </location>
</feature>
<sequence length="636" mass="71570">MSAASLFSRPFAMRDQQLQDILRHMPAGIATLLGPELRYGFVNAPMQALLGGETPEGQPFAEHAKVIPHDLLEVMRQVRQSGRPYVAKGYCLPLAGPAGDAPTPRYYDLALEPIQSENEEERGLLLFAVDVTAQEEARQRAHELALETRRLDARLRVLTETAPQITFTVDADGRCEYVSPQWYYFTGQPPTADLNAIWPLLIHPDDRLRVLYQSEAARAAGTGWSYEYRLRRHDGQYRWLLSRALPELHGTHDKPDKPAYWHGAMTEVHDQRALADALRRGEAELRFLADSIPQLIWTATAEGLIDYYNQHTAEYTGLTGEELGPTGWVGLLDPAEQAGAARRWIHCVATGESYEGLFRMRRHDGQYRWHLIRARQLTDERGPCWFGACTDVDDQHRLREVLQTQYDELARTNRDLDTFVYAASHDLKQPLHNLRGLFDELRRTASFDDPEQEVILGMVDEALQQLDTTLHDLAATVQAQRQLTAPTEPIQLAGVTEEVLLGLRTQIQEAQANIILEFEAAPTLVYGRANLRSVLHNLLSNALKFAHPERVPHITVASHLSPVGQPVLMVQDNGLGMRLKDASDPAFQLFERQHPQLAGAGVGLYLLQRIISSRGGHLEVTSTLGEGTAFTVYWFE</sequence>
<dbReference type="InterPro" id="IPR005467">
    <property type="entry name" value="His_kinase_dom"/>
</dbReference>
<dbReference type="Gene3D" id="3.30.450.20">
    <property type="entry name" value="PAS domain"/>
    <property type="match status" value="3"/>
</dbReference>
<evidence type="ECO:0000256" key="5">
    <source>
        <dbReference type="ARBA" id="ARBA00022777"/>
    </source>
</evidence>
<organism evidence="9 10">
    <name type="scientific">Hymenobacter cavernae</name>
    <dbReference type="NCBI Taxonomy" id="2044852"/>
    <lineage>
        <taxon>Bacteria</taxon>
        <taxon>Pseudomonadati</taxon>
        <taxon>Bacteroidota</taxon>
        <taxon>Cytophagia</taxon>
        <taxon>Cytophagales</taxon>
        <taxon>Hymenobacteraceae</taxon>
        <taxon>Hymenobacter</taxon>
    </lineage>
</organism>
<comment type="catalytic activity">
    <reaction evidence="1">
        <text>ATP + protein L-histidine = ADP + protein N-phospho-L-histidine.</text>
        <dbReference type="EC" id="2.7.13.3"/>
    </reaction>
</comment>
<feature type="domain" description="Histidine kinase" evidence="6">
    <location>
        <begin position="422"/>
        <end position="636"/>
    </location>
</feature>
<keyword evidence="4" id="KW-0808">Transferase</keyword>
<evidence type="ECO:0000256" key="2">
    <source>
        <dbReference type="ARBA" id="ARBA00012438"/>
    </source>
</evidence>
<dbReference type="PRINTS" id="PR00344">
    <property type="entry name" value="BCTRLSENSOR"/>
</dbReference>
<dbReference type="Gene3D" id="3.30.565.10">
    <property type="entry name" value="Histidine kinase-like ATPase, C-terminal domain"/>
    <property type="match status" value="1"/>
</dbReference>
<dbReference type="InterPro" id="IPR035965">
    <property type="entry name" value="PAS-like_dom_sf"/>
</dbReference>
<evidence type="ECO:0000256" key="4">
    <source>
        <dbReference type="ARBA" id="ARBA00022679"/>
    </source>
</evidence>
<evidence type="ECO:0000313" key="9">
    <source>
        <dbReference type="EMBL" id="GGF15154.1"/>
    </source>
</evidence>
<keyword evidence="5" id="KW-0418">Kinase</keyword>
<dbReference type="SMART" id="SM00388">
    <property type="entry name" value="HisKA"/>
    <property type="match status" value="1"/>
</dbReference>
<dbReference type="InterPro" id="IPR036097">
    <property type="entry name" value="HisK_dim/P_sf"/>
</dbReference>
<dbReference type="InterPro" id="IPR000014">
    <property type="entry name" value="PAS"/>
</dbReference>
<dbReference type="RefSeq" id="WP_188814653.1">
    <property type="nucleotide sequence ID" value="NZ_BMHT01000005.1"/>
</dbReference>
<dbReference type="SUPFAM" id="SSF55785">
    <property type="entry name" value="PYP-like sensor domain (PAS domain)"/>
    <property type="match status" value="2"/>
</dbReference>
<dbReference type="InterPro" id="IPR001610">
    <property type="entry name" value="PAC"/>
</dbReference>
<dbReference type="EC" id="2.7.13.3" evidence="2"/>
<dbReference type="CDD" id="cd00082">
    <property type="entry name" value="HisKA"/>
    <property type="match status" value="1"/>
</dbReference>
<accession>A0ABQ1UEZ9</accession>
<gene>
    <name evidence="9" type="ORF">GCM10011383_28020</name>
</gene>
<feature type="domain" description="PAC" evidence="8">
    <location>
        <begin position="224"/>
        <end position="280"/>
    </location>
</feature>
<dbReference type="PANTHER" id="PTHR43304">
    <property type="entry name" value="PHYTOCHROME-LIKE PROTEIN CPH1"/>
    <property type="match status" value="1"/>
</dbReference>